<protein>
    <submittedName>
        <fullName evidence="4">Trypsin-like peptidase domain-containing protein</fullName>
    </submittedName>
</protein>
<name>A0A931PX75_FIMGI</name>
<dbReference type="AlphaFoldDB" id="A0A931PX75"/>
<sequence>MKQASFLIIAAAAFVGVMGALQIDRWLHRPVELAEPKGGMGAVMPIEFDTSSPAGADFRAPAHRVLPSVVAVDRFDAFERFGDGQQVVQETGQGSGVIVNEDGTIVTNNHVVSGAAAVRVRLSDKRTFRAKVVGTDPRSDLAVLKIDAPDLKPIDLGDSSKIEVGQWVIAVGNPLGYAGTVSVGVVSSLGRNLMAASGRQASYLVDAIQTDAAINAGNSGGALADAQGRLIGINSAIASTSGGSIGIGFAIPVNRVRRVVNDILKLGYARHGGLGVRFEPRYDGVLALERARQSLAEIAGATPPDHGIIVEDVDGGGSAEQAGVGRYDVLLALDGQALDDSLVLNQLLSSRLPGEKVSLKFWHKGQIKAATLSLQEIGRQ</sequence>
<dbReference type="PRINTS" id="PR00834">
    <property type="entry name" value="PROTEASES2C"/>
</dbReference>
<keyword evidence="1" id="KW-0645">Protease</keyword>
<proteinExistence type="predicted"/>
<dbReference type="InterPro" id="IPR051201">
    <property type="entry name" value="Chloro_Bact_Ser_Proteases"/>
</dbReference>
<dbReference type="Gene3D" id="2.30.42.10">
    <property type="match status" value="1"/>
</dbReference>
<keyword evidence="2" id="KW-0378">Hydrolase</keyword>
<comment type="caution">
    <text evidence="4">The sequence shown here is derived from an EMBL/GenBank/DDBJ whole genome shotgun (WGS) entry which is preliminary data.</text>
</comment>
<evidence type="ECO:0000256" key="1">
    <source>
        <dbReference type="ARBA" id="ARBA00022670"/>
    </source>
</evidence>
<dbReference type="EMBL" id="JACOSL010000062">
    <property type="protein sequence ID" value="MBI1757426.1"/>
    <property type="molecule type" value="Genomic_DNA"/>
</dbReference>
<dbReference type="InterPro" id="IPR001478">
    <property type="entry name" value="PDZ"/>
</dbReference>
<dbReference type="Pfam" id="PF13365">
    <property type="entry name" value="Trypsin_2"/>
    <property type="match status" value="1"/>
</dbReference>
<dbReference type="PANTHER" id="PTHR43343:SF3">
    <property type="entry name" value="PROTEASE DO-LIKE 8, CHLOROPLASTIC"/>
    <property type="match status" value="1"/>
</dbReference>
<evidence type="ECO:0000313" key="5">
    <source>
        <dbReference type="Proteomes" id="UP000727962"/>
    </source>
</evidence>
<gene>
    <name evidence="4" type="ORF">HYR64_10005</name>
</gene>
<dbReference type="InterPro" id="IPR001940">
    <property type="entry name" value="Peptidase_S1C"/>
</dbReference>
<dbReference type="Pfam" id="PF13180">
    <property type="entry name" value="PDZ_2"/>
    <property type="match status" value="1"/>
</dbReference>
<dbReference type="GO" id="GO:0006508">
    <property type="term" value="P:proteolysis"/>
    <property type="evidence" value="ECO:0007669"/>
    <property type="project" value="UniProtKB-KW"/>
</dbReference>
<reference evidence="4" key="1">
    <citation type="submission" date="2020-07" db="EMBL/GenBank/DDBJ databases">
        <title>Huge and variable diversity of episymbiotic CPR bacteria and DPANN archaea in groundwater ecosystems.</title>
        <authorList>
            <person name="He C.Y."/>
            <person name="Keren R."/>
            <person name="Whittaker M."/>
            <person name="Farag I.F."/>
            <person name="Doudna J."/>
            <person name="Cate J.H.D."/>
            <person name="Banfield J.F."/>
        </authorList>
    </citation>
    <scope>NUCLEOTIDE SEQUENCE</scope>
    <source>
        <strain evidence="4">NC_groundwater_17_Pr7_B-0.1um_64_12</strain>
    </source>
</reference>
<dbReference type="Proteomes" id="UP000727962">
    <property type="component" value="Unassembled WGS sequence"/>
</dbReference>
<dbReference type="SUPFAM" id="SSF50156">
    <property type="entry name" value="PDZ domain-like"/>
    <property type="match status" value="1"/>
</dbReference>
<evidence type="ECO:0000259" key="3">
    <source>
        <dbReference type="SMART" id="SM00228"/>
    </source>
</evidence>
<dbReference type="InterPro" id="IPR036034">
    <property type="entry name" value="PDZ_sf"/>
</dbReference>
<dbReference type="PANTHER" id="PTHR43343">
    <property type="entry name" value="PEPTIDASE S12"/>
    <property type="match status" value="1"/>
</dbReference>
<evidence type="ECO:0000256" key="2">
    <source>
        <dbReference type="ARBA" id="ARBA00022801"/>
    </source>
</evidence>
<dbReference type="SUPFAM" id="SSF50494">
    <property type="entry name" value="Trypsin-like serine proteases"/>
    <property type="match status" value="1"/>
</dbReference>
<accession>A0A931PX75</accession>
<evidence type="ECO:0000313" key="4">
    <source>
        <dbReference type="EMBL" id="MBI1757426.1"/>
    </source>
</evidence>
<organism evidence="4 5">
    <name type="scientific">Fimbriimonas ginsengisoli</name>
    <dbReference type="NCBI Taxonomy" id="1005039"/>
    <lineage>
        <taxon>Bacteria</taxon>
        <taxon>Bacillati</taxon>
        <taxon>Armatimonadota</taxon>
        <taxon>Fimbriimonadia</taxon>
        <taxon>Fimbriimonadales</taxon>
        <taxon>Fimbriimonadaceae</taxon>
        <taxon>Fimbriimonas</taxon>
    </lineage>
</organism>
<feature type="domain" description="PDZ" evidence="3">
    <location>
        <begin position="272"/>
        <end position="365"/>
    </location>
</feature>
<dbReference type="GO" id="GO:0004252">
    <property type="term" value="F:serine-type endopeptidase activity"/>
    <property type="evidence" value="ECO:0007669"/>
    <property type="project" value="InterPro"/>
</dbReference>
<dbReference type="InterPro" id="IPR009003">
    <property type="entry name" value="Peptidase_S1_PA"/>
</dbReference>
<dbReference type="SMART" id="SM00228">
    <property type="entry name" value="PDZ"/>
    <property type="match status" value="1"/>
</dbReference>
<dbReference type="Gene3D" id="2.40.10.120">
    <property type="match status" value="1"/>
</dbReference>